<name>A0ABN9RVB2_9DINO</name>
<dbReference type="Proteomes" id="UP001189429">
    <property type="component" value="Unassembled WGS sequence"/>
</dbReference>
<reference evidence="1" key="1">
    <citation type="submission" date="2023-10" db="EMBL/GenBank/DDBJ databases">
        <authorList>
            <person name="Chen Y."/>
            <person name="Shah S."/>
            <person name="Dougan E. K."/>
            <person name="Thang M."/>
            <person name="Chan C."/>
        </authorList>
    </citation>
    <scope>NUCLEOTIDE SEQUENCE [LARGE SCALE GENOMIC DNA]</scope>
</reference>
<evidence type="ECO:0000313" key="1">
    <source>
        <dbReference type="EMBL" id="CAK0822986.1"/>
    </source>
</evidence>
<protein>
    <submittedName>
        <fullName evidence="1">Uncharacterized protein</fullName>
    </submittedName>
</protein>
<comment type="caution">
    <text evidence="1">The sequence shown here is derived from an EMBL/GenBank/DDBJ whole genome shotgun (WGS) entry which is preliminary data.</text>
</comment>
<organism evidence="1 2">
    <name type="scientific">Prorocentrum cordatum</name>
    <dbReference type="NCBI Taxonomy" id="2364126"/>
    <lineage>
        <taxon>Eukaryota</taxon>
        <taxon>Sar</taxon>
        <taxon>Alveolata</taxon>
        <taxon>Dinophyceae</taxon>
        <taxon>Prorocentrales</taxon>
        <taxon>Prorocentraceae</taxon>
        <taxon>Prorocentrum</taxon>
    </lineage>
</organism>
<proteinExistence type="predicted"/>
<sequence>MVEEYGDPKSAQLARGGGPFLLKDSPDLVEQIFKRMGYLDDYRNQLKDEAVETFLRGERNHRELQRLGVVIGEADSVLDKLSKIRLACLSSSCGGRWQLPPSDRNVREHLVARGLLNRESSLDETSQAMEASVKSSGSVPMKSYHGLVAQYQDVFFGRRQDPSRRR</sequence>
<keyword evidence="2" id="KW-1185">Reference proteome</keyword>
<gene>
    <name evidence="1" type="ORF">PCOR1329_LOCUS23863</name>
</gene>
<accession>A0ABN9RVB2</accession>
<evidence type="ECO:0000313" key="2">
    <source>
        <dbReference type="Proteomes" id="UP001189429"/>
    </source>
</evidence>
<dbReference type="EMBL" id="CAUYUJ010008136">
    <property type="protein sequence ID" value="CAK0822986.1"/>
    <property type="molecule type" value="Genomic_DNA"/>
</dbReference>